<evidence type="ECO:0000256" key="1">
    <source>
        <dbReference type="SAM" id="MobiDB-lite"/>
    </source>
</evidence>
<dbReference type="Proteomes" id="UP001345963">
    <property type="component" value="Unassembled WGS sequence"/>
</dbReference>
<evidence type="ECO:0000313" key="2">
    <source>
        <dbReference type="EMBL" id="MED6243212.1"/>
    </source>
</evidence>
<feature type="region of interest" description="Disordered" evidence="1">
    <location>
        <begin position="1"/>
        <end position="20"/>
    </location>
</feature>
<accession>A0ABU7AY87</accession>
<dbReference type="EMBL" id="JAHUTI010032952">
    <property type="protein sequence ID" value="MED6243212.1"/>
    <property type="molecule type" value="Genomic_DNA"/>
</dbReference>
<sequence>MLSAVKPASTQTRTSLFGWDNDDGLFRKSTGKTSYSPRIKYKLKLGLEWLAYFVLRAKKSPKPQCIYSFCSNVHFCVATAARLNAPEKVKELKREISPLNFIC</sequence>
<comment type="caution">
    <text evidence="2">The sequence shown here is derived from an EMBL/GenBank/DDBJ whole genome shotgun (WGS) entry which is preliminary data.</text>
</comment>
<protein>
    <submittedName>
        <fullName evidence="2">Uncharacterized protein</fullName>
    </submittedName>
</protein>
<keyword evidence="3" id="KW-1185">Reference proteome</keyword>
<gene>
    <name evidence="2" type="ORF">ATANTOWER_016694</name>
</gene>
<reference evidence="2 3" key="1">
    <citation type="submission" date="2021-07" db="EMBL/GenBank/DDBJ databases">
        <authorList>
            <person name="Palmer J.M."/>
        </authorList>
    </citation>
    <scope>NUCLEOTIDE SEQUENCE [LARGE SCALE GENOMIC DNA]</scope>
    <source>
        <strain evidence="2 3">AT_MEX2019</strain>
        <tissue evidence="2">Muscle</tissue>
    </source>
</reference>
<proteinExistence type="predicted"/>
<evidence type="ECO:0000313" key="3">
    <source>
        <dbReference type="Proteomes" id="UP001345963"/>
    </source>
</evidence>
<organism evidence="2 3">
    <name type="scientific">Ataeniobius toweri</name>
    <dbReference type="NCBI Taxonomy" id="208326"/>
    <lineage>
        <taxon>Eukaryota</taxon>
        <taxon>Metazoa</taxon>
        <taxon>Chordata</taxon>
        <taxon>Craniata</taxon>
        <taxon>Vertebrata</taxon>
        <taxon>Euteleostomi</taxon>
        <taxon>Actinopterygii</taxon>
        <taxon>Neopterygii</taxon>
        <taxon>Teleostei</taxon>
        <taxon>Neoteleostei</taxon>
        <taxon>Acanthomorphata</taxon>
        <taxon>Ovalentaria</taxon>
        <taxon>Atherinomorphae</taxon>
        <taxon>Cyprinodontiformes</taxon>
        <taxon>Goodeidae</taxon>
        <taxon>Ataeniobius</taxon>
    </lineage>
</organism>
<name>A0ABU7AY87_9TELE</name>